<dbReference type="Gene3D" id="1.10.357.10">
    <property type="entry name" value="Tetracycline Repressor, domain 2"/>
    <property type="match status" value="1"/>
</dbReference>
<dbReference type="InterPro" id="IPR050109">
    <property type="entry name" value="HTH-type_TetR-like_transc_reg"/>
</dbReference>
<dbReference type="InterPro" id="IPR009057">
    <property type="entry name" value="Homeodomain-like_sf"/>
</dbReference>
<evidence type="ECO:0000259" key="4">
    <source>
        <dbReference type="PROSITE" id="PS50977"/>
    </source>
</evidence>
<sequence>MTSEAMTPQRTAGLGLRKAPQQARSRARVEAILAAADRLLATEGVEALTTRRIAADAEVPVGTLYQFFDDKDAVLAAVARHHMERHSAAMRAILHDARSARWFDLVNLVFDRYVELYRQNPGYLAIRAGRYLSRELLQLDEDNNTMVADQLRRILVSQEHLVDSPALAVACRAGVCASEALLQLAFRDAPDGDPVILTEARRIQRLYLADIVADPGHRSPDRPLDSQ</sequence>
<gene>
    <name evidence="5" type="ORF">RNC47_05180</name>
</gene>
<evidence type="ECO:0000313" key="5">
    <source>
        <dbReference type="EMBL" id="MDT0317735.1"/>
    </source>
</evidence>
<dbReference type="InterPro" id="IPR041674">
    <property type="entry name" value="TetR_C_22"/>
</dbReference>
<dbReference type="EMBL" id="JAVREM010000003">
    <property type="protein sequence ID" value="MDT0317735.1"/>
    <property type="molecule type" value="Genomic_DNA"/>
</dbReference>
<dbReference type="RefSeq" id="WP_311595893.1">
    <property type="nucleotide sequence ID" value="NZ_JAVREM010000003.1"/>
</dbReference>
<dbReference type="PRINTS" id="PR00455">
    <property type="entry name" value="HTHTETR"/>
</dbReference>
<evidence type="ECO:0000256" key="1">
    <source>
        <dbReference type="ARBA" id="ARBA00023125"/>
    </source>
</evidence>
<protein>
    <submittedName>
        <fullName evidence="5">TetR/AcrR family transcriptional regulator</fullName>
    </submittedName>
</protein>
<accession>A0ABU2LJR8</accession>
<dbReference type="InterPro" id="IPR001647">
    <property type="entry name" value="HTH_TetR"/>
</dbReference>
<dbReference type="Pfam" id="PF00440">
    <property type="entry name" value="TetR_N"/>
    <property type="match status" value="1"/>
</dbReference>
<proteinExistence type="predicted"/>
<evidence type="ECO:0000256" key="2">
    <source>
        <dbReference type="PROSITE-ProRule" id="PRU00335"/>
    </source>
</evidence>
<dbReference type="SUPFAM" id="SSF46689">
    <property type="entry name" value="Homeodomain-like"/>
    <property type="match status" value="1"/>
</dbReference>
<evidence type="ECO:0000313" key="6">
    <source>
        <dbReference type="Proteomes" id="UP001183420"/>
    </source>
</evidence>
<feature type="compositionally biased region" description="Polar residues" evidence="3">
    <location>
        <begin position="1"/>
        <end position="10"/>
    </location>
</feature>
<keyword evidence="1 2" id="KW-0238">DNA-binding</keyword>
<feature type="domain" description="HTH tetR-type" evidence="4">
    <location>
        <begin position="26"/>
        <end position="86"/>
    </location>
</feature>
<keyword evidence="6" id="KW-1185">Reference proteome</keyword>
<organism evidence="5 6">
    <name type="scientific">Streptomyces millisiae</name>
    <dbReference type="NCBI Taxonomy" id="3075542"/>
    <lineage>
        <taxon>Bacteria</taxon>
        <taxon>Bacillati</taxon>
        <taxon>Actinomycetota</taxon>
        <taxon>Actinomycetes</taxon>
        <taxon>Kitasatosporales</taxon>
        <taxon>Streptomycetaceae</taxon>
        <taxon>Streptomyces</taxon>
    </lineage>
</organism>
<dbReference type="PANTHER" id="PTHR30055:SF226">
    <property type="entry name" value="HTH-TYPE TRANSCRIPTIONAL REGULATOR PKSA"/>
    <property type="match status" value="1"/>
</dbReference>
<dbReference type="PROSITE" id="PS50977">
    <property type="entry name" value="HTH_TETR_2"/>
    <property type="match status" value="1"/>
</dbReference>
<dbReference type="PANTHER" id="PTHR30055">
    <property type="entry name" value="HTH-TYPE TRANSCRIPTIONAL REGULATOR RUTR"/>
    <property type="match status" value="1"/>
</dbReference>
<feature type="region of interest" description="Disordered" evidence="3">
    <location>
        <begin position="1"/>
        <end position="20"/>
    </location>
</feature>
<reference evidence="6" key="1">
    <citation type="submission" date="2023-07" db="EMBL/GenBank/DDBJ databases">
        <title>30 novel species of actinomycetes from the DSMZ collection.</title>
        <authorList>
            <person name="Nouioui I."/>
        </authorList>
    </citation>
    <scope>NUCLEOTIDE SEQUENCE [LARGE SCALE GENOMIC DNA]</scope>
    <source>
        <strain evidence="6">DSM 44918</strain>
    </source>
</reference>
<feature type="DNA-binding region" description="H-T-H motif" evidence="2">
    <location>
        <begin position="49"/>
        <end position="68"/>
    </location>
</feature>
<dbReference type="Pfam" id="PF17928">
    <property type="entry name" value="TetR_C_22"/>
    <property type="match status" value="1"/>
</dbReference>
<name>A0ABU2LJR8_9ACTN</name>
<comment type="caution">
    <text evidence="5">The sequence shown here is derived from an EMBL/GenBank/DDBJ whole genome shotgun (WGS) entry which is preliminary data.</text>
</comment>
<evidence type="ECO:0000256" key="3">
    <source>
        <dbReference type="SAM" id="MobiDB-lite"/>
    </source>
</evidence>
<dbReference type="Proteomes" id="UP001183420">
    <property type="component" value="Unassembled WGS sequence"/>
</dbReference>